<feature type="transmembrane region" description="Helical" evidence="8">
    <location>
        <begin position="73"/>
        <end position="95"/>
    </location>
</feature>
<evidence type="ECO:0000259" key="9">
    <source>
        <dbReference type="PROSITE" id="PS50929"/>
    </source>
</evidence>
<dbReference type="GO" id="GO:0005524">
    <property type="term" value="F:ATP binding"/>
    <property type="evidence" value="ECO:0007669"/>
    <property type="project" value="UniProtKB-KW"/>
</dbReference>
<organism evidence="10 11">
    <name type="scientific">Coemansia erecta</name>
    <dbReference type="NCBI Taxonomy" id="147472"/>
    <lineage>
        <taxon>Eukaryota</taxon>
        <taxon>Fungi</taxon>
        <taxon>Fungi incertae sedis</taxon>
        <taxon>Zoopagomycota</taxon>
        <taxon>Kickxellomycotina</taxon>
        <taxon>Kickxellomycetes</taxon>
        <taxon>Kickxellales</taxon>
        <taxon>Kickxellaceae</taxon>
        <taxon>Coemansia</taxon>
    </lineage>
</organism>
<dbReference type="GO" id="GO:0016887">
    <property type="term" value="F:ATP hydrolysis activity"/>
    <property type="evidence" value="ECO:0007669"/>
    <property type="project" value="InterPro"/>
</dbReference>
<keyword evidence="7 8" id="KW-0472">Membrane</keyword>
<dbReference type="Pfam" id="PF00005">
    <property type="entry name" value="ABC_tran"/>
    <property type="match status" value="1"/>
</dbReference>
<evidence type="ECO:0000313" key="11">
    <source>
        <dbReference type="Proteomes" id="UP001149813"/>
    </source>
</evidence>
<dbReference type="InterPro" id="IPR050173">
    <property type="entry name" value="ABC_transporter_C-like"/>
</dbReference>
<dbReference type="Proteomes" id="UP001149813">
    <property type="component" value="Unassembled WGS sequence"/>
</dbReference>
<reference evidence="10" key="1">
    <citation type="submission" date="2022-07" db="EMBL/GenBank/DDBJ databases">
        <title>Phylogenomic reconstructions and comparative analyses of Kickxellomycotina fungi.</title>
        <authorList>
            <person name="Reynolds N.K."/>
            <person name="Stajich J.E."/>
            <person name="Barry K."/>
            <person name="Grigoriev I.V."/>
            <person name="Crous P."/>
            <person name="Smith M.E."/>
        </authorList>
    </citation>
    <scope>NUCLEOTIDE SEQUENCE</scope>
    <source>
        <strain evidence="10">NBRC 32514</strain>
    </source>
</reference>
<evidence type="ECO:0000256" key="3">
    <source>
        <dbReference type="ARBA" id="ARBA00022737"/>
    </source>
</evidence>
<name>A0A9W7XXS2_9FUNG</name>
<dbReference type="Pfam" id="PF00664">
    <property type="entry name" value="ABC_membrane"/>
    <property type="match status" value="1"/>
</dbReference>
<evidence type="ECO:0000256" key="8">
    <source>
        <dbReference type="SAM" id="Phobius"/>
    </source>
</evidence>
<accession>A0A9W7XXS2</accession>
<keyword evidence="5" id="KW-0067">ATP-binding</keyword>
<evidence type="ECO:0000256" key="2">
    <source>
        <dbReference type="ARBA" id="ARBA00022692"/>
    </source>
</evidence>
<dbReference type="GO" id="GO:0016020">
    <property type="term" value="C:membrane"/>
    <property type="evidence" value="ECO:0007669"/>
    <property type="project" value="InterPro"/>
</dbReference>
<keyword evidence="3" id="KW-0677">Repeat</keyword>
<dbReference type="InterPro" id="IPR027417">
    <property type="entry name" value="P-loop_NTPase"/>
</dbReference>
<evidence type="ECO:0000313" key="10">
    <source>
        <dbReference type="EMBL" id="KAJ1720907.1"/>
    </source>
</evidence>
<keyword evidence="1" id="KW-0813">Transport</keyword>
<evidence type="ECO:0000256" key="6">
    <source>
        <dbReference type="ARBA" id="ARBA00022989"/>
    </source>
</evidence>
<dbReference type="PANTHER" id="PTHR24223:SF353">
    <property type="entry name" value="ABC TRANSPORTER ATP-BINDING PROTEIN_PERMEASE VMR1-RELATED"/>
    <property type="match status" value="1"/>
</dbReference>
<keyword evidence="11" id="KW-1185">Reference proteome</keyword>
<proteinExistence type="predicted"/>
<evidence type="ECO:0000256" key="4">
    <source>
        <dbReference type="ARBA" id="ARBA00022741"/>
    </source>
</evidence>
<dbReference type="SUPFAM" id="SSF52540">
    <property type="entry name" value="P-loop containing nucleoside triphosphate hydrolases"/>
    <property type="match status" value="1"/>
</dbReference>
<dbReference type="GO" id="GO:0140359">
    <property type="term" value="F:ABC-type transporter activity"/>
    <property type="evidence" value="ECO:0007669"/>
    <property type="project" value="InterPro"/>
</dbReference>
<protein>
    <recommendedName>
        <fullName evidence="9">ABC transmembrane type-1 domain-containing protein</fullName>
    </recommendedName>
</protein>
<keyword evidence="4" id="KW-0547">Nucleotide-binding</keyword>
<dbReference type="OrthoDB" id="6500128at2759"/>
<dbReference type="PROSITE" id="PS50929">
    <property type="entry name" value="ABC_TM1F"/>
    <property type="match status" value="1"/>
</dbReference>
<feature type="domain" description="ABC transmembrane type-1" evidence="9">
    <location>
        <begin position="1"/>
        <end position="127"/>
    </location>
</feature>
<dbReference type="Gene3D" id="1.20.1560.10">
    <property type="entry name" value="ABC transporter type 1, transmembrane domain"/>
    <property type="match status" value="1"/>
</dbReference>
<dbReference type="PANTHER" id="PTHR24223">
    <property type="entry name" value="ATP-BINDING CASSETTE SUB-FAMILY C"/>
    <property type="match status" value="1"/>
</dbReference>
<dbReference type="InterPro" id="IPR003439">
    <property type="entry name" value="ABC_transporter-like_ATP-bd"/>
</dbReference>
<dbReference type="SUPFAM" id="SSF90123">
    <property type="entry name" value="ABC transporter transmembrane region"/>
    <property type="match status" value="1"/>
</dbReference>
<evidence type="ECO:0000256" key="5">
    <source>
        <dbReference type="ARBA" id="ARBA00022840"/>
    </source>
</evidence>
<sequence>MYISRLQLKGVQTIDSNKGTSNDKRITTITELLQGIKAVKLFGWVSRFVSRIDKLHESQLEYKWQVALAWMKIHLVSSLSPAFVLATTLAVYVIVQGNKLSAEVVFTSISVFKMIRGISDFMPQVFSWATHGYHSLLRIESFLDEPDLQRLEDRVGADNVPGSTEIGFVDAVLSWGSVETKADSANVVGMPCFTLKNLSLRFPAGGLSLIAGPTGSGKSSLLLALIGEMTLTSGRILLPTARTPSTDPVLGDLTGSGLAISDIAYVAQEAWLRNATIRENILFGEPYSQQRYEE</sequence>
<evidence type="ECO:0000256" key="7">
    <source>
        <dbReference type="ARBA" id="ARBA00023136"/>
    </source>
</evidence>
<dbReference type="EMBL" id="JANBOJ010000214">
    <property type="protein sequence ID" value="KAJ1720907.1"/>
    <property type="molecule type" value="Genomic_DNA"/>
</dbReference>
<keyword evidence="6 8" id="KW-1133">Transmembrane helix</keyword>
<dbReference type="InterPro" id="IPR011527">
    <property type="entry name" value="ABC1_TM_dom"/>
</dbReference>
<dbReference type="AlphaFoldDB" id="A0A9W7XXS2"/>
<comment type="caution">
    <text evidence="10">The sequence shown here is derived from an EMBL/GenBank/DDBJ whole genome shotgun (WGS) entry which is preliminary data.</text>
</comment>
<evidence type="ECO:0000256" key="1">
    <source>
        <dbReference type="ARBA" id="ARBA00022448"/>
    </source>
</evidence>
<keyword evidence="2 8" id="KW-0812">Transmembrane</keyword>
<dbReference type="Gene3D" id="3.40.50.300">
    <property type="entry name" value="P-loop containing nucleotide triphosphate hydrolases"/>
    <property type="match status" value="1"/>
</dbReference>
<dbReference type="InterPro" id="IPR036640">
    <property type="entry name" value="ABC1_TM_sf"/>
</dbReference>
<feature type="non-terminal residue" evidence="10">
    <location>
        <position position="294"/>
    </location>
</feature>
<gene>
    <name evidence="10" type="ORF">LPJ53_004506</name>
</gene>